<dbReference type="GO" id="GO:0005524">
    <property type="term" value="F:ATP binding"/>
    <property type="evidence" value="ECO:0007669"/>
    <property type="project" value="UniProtKB-KW"/>
</dbReference>
<feature type="domain" description="Adenylyltransferase AadA C-terminal" evidence="6">
    <location>
        <begin position="158"/>
        <end position="258"/>
    </location>
</feature>
<dbReference type="InterPro" id="IPR024172">
    <property type="entry name" value="AadA/Aad9"/>
</dbReference>
<evidence type="ECO:0000313" key="8">
    <source>
        <dbReference type="Proteomes" id="UP000284416"/>
    </source>
</evidence>
<keyword evidence="4" id="KW-0548">Nucleotidyltransferase</keyword>
<dbReference type="RefSeq" id="WP_118918904.1">
    <property type="nucleotide sequence ID" value="NZ_QWEG01000001.1"/>
</dbReference>
<name>A0A417YZS5_9BACI</name>
<gene>
    <name evidence="7" type="ORF">D1B31_01085</name>
</gene>
<feature type="domain" description="Polymerase nucleotidyl transferase" evidence="5">
    <location>
        <begin position="32"/>
        <end position="95"/>
    </location>
</feature>
<organism evidence="7 8">
    <name type="scientific">Neobacillus notoginsengisoli</name>
    <dbReference type="NCBI Taxonomy" id="1578198"/>
    <lineage>
        <taxon>Bacteria</taxon>
        <taxon>Bacillati</taxon>
        <taxon>Bacillota</taxon>
        <taxon>Bacilli</taxon>
        <taxon>Bacillales</taxon>
        <taxon>Bacillaceae</taxon>
        <taxon>Neobacillus</taxon>
    </lineage>
</organism>
<keyword evidence="4" id="KW-0067">ATP-binding</keyword>
<evidence type="ECO:0000256" key="1">
    <source>
        <dbReference type="ARBA" id="ARBA00022679"/>
    </source>
</evidence>
<evidence type="ECO:0000259" key="6">
    <source>
        <dbReference type="Pfam" id="PF13427"/>
    </source>
</evidence>
<keyword evidence="4" id="KW-0547">Nucleotide-binding</keyword>
<comment type="catalytic activity">
    <reaction evidence="3 4">
        <text>spectinomycin + ATP = 9-O-adenylylspectinomycin + diphosphate</text>
        <dbReference type="Rhea" id="RHEA:63228"/>
        <dbReference type="ChEBI" id="CHEBI:30616"/>
        <dbReference type="ChEBI" id="CHEBI:33019"/>
        <dbReference type="ChEBI" id="CHEBI:146260"/>
        <dbReference type="ChEBI" id="CHEBI:146261"/>
    </reaction>
</comment>
<evidence type="ECO:0000313" key="7">
    <source>
        <dbReference type="EMBL" id="RHW43296.1"/>
    </source>
</evidence>
<dbReference type="InterPro" id="IPR002934">
    <property type="entry name" value="Polymerase_NTP_transf_dom"/>
</dbReference>
<dbReference type="Pfam" id="PF01909">
    <property type="entry name" value="NTP_transf_2"/>
    <property type="match status" value="1"/>
</dbReference>
<sequence length="265" mass="30604">MAYSWETCPTEIKEFVFCILTKTRKLIQDNFIGFYVHGSLAMGGFNPRRSDIDILIATARELEIETIRRLAQLFLTYSGNPFPVEISILTLGQLKDFKHPSPFEFHFSECWRSRYEEELSLQTYKHLNGEIRKDPDLAAHITITAQRGICIEGKPIEDVFPSIPSSFYTSSILGDFNDCLENIVENPVYCTLNLIRVYLYICEGVISSKQEAGIWGLLSLPKEMNQTLQKVITNYSHNDDSYEFEKKELISFRDYIANKVQQLLK</sequence>
<evidence type="ECO:0000256" key="2">
    <source>
        <dbReference type="ARBA" id="ARBA00023251"/>
    </source>
</evidence>
<evidence type="ECO:0000259" key="5">
    <source>
        <dbReference type="Pfam" id="PF01909"/>
    </source>
</evidence>
<accession>A0A417YZS5</accession>
<reference evidence="7 8" key="1">
    <citation type="journal article" date="2017" name="Int. J. Syst. Evol. Microbiol.">
        <title>Bacillus notoginsengisoli sp. nov., a novel bacterium isolated from the rhizosphere of Panax notoginseng.</title>
        <authorList>
            <person name="Zhang M.Y."/>
            <person name="Cheng J."/>
            <person name="Cai Y."/>
            <person name="Zhang T.Y."/>
            <person name="Wu Y.Y."/>
            <person name="Manikprabhu D."/>
            <person name="Li W.J."/>
            <person name="Zhang Y.X."/>
        </authorList>
    </citation>
    <scope>NUCLEOTIDE SEQUENCE [LARGE SCALE GENOMIC DNA]</scope>
    <source>
        <strain evidence="7 8">JCM 30743</strain>
    </source>
</reference>
<protein>
    <recommendedName>
        <fullName evidence="4">Spectinomycin 9-adenylyltransferase</fullName>
    </recommendedName>
</protein>
<dbReference type="GO" id="GO:0046677">
    <property type="term" value="P:response to antibiotic"/>
    <property type="evidence" value="ECO:0007669"/>
    <property type="project" value="UniProtKB-KW"/>
</dbReference>
<evidence type="ECO:0000256" key="4">
    <source>
        <dbReference type="PIRNR" id="PIRNR000819"/>
    </source>
</evidence>
<dbReference type="InterPro" id="IPR043519">
    <property type="entry name" value="NT_sf"/>
</dbReference>
<dbReference type="SUPFAM" id="SSF81301">
    <property type="entry name" value="Nucleotidyltransferase"/>
    <property type="match status" value="1"/>
</dbReference>
<dbReference type="AlphaFoldDB" id="A0A417YZS5"/>
<dbReference type="Pfam" id="PF13427">
    <property type="entry name" value="AadA_C"/>
    <property type="match status" value="1"/>
</dbReference>
<keyword evidence="8" id="KW-1185">Reference proteome</keyword>
<dbReference type="Gene3D" id="3.30.460.10">
    <property type="entry name" value="Beta Polymerase, domain 2"/>
    <property type="match status" value="1"/>
</dbReference>
<dbReference type="Proteomes" id="UP000284416">
    <property type="component" value="Unassembled WGS sequence"/>
</dbReference>
<dbReference type="CDD" id="cd05403">
    <property type="entry name" value="NT_KNTase_like"/>
    <property type="match status" value="1"/>
</dbReference>
<proteinExistence type="predicted"/>
<keyword evidence="2 4" id="KW-0046">Antibiotic resistance</keyword>
<dbReference type="InterPro" id="IPR025184">
    <property type="entry name" value="AadA_C"/>
</dbReference>
<comment type="caution">
    <text evidence="7">The sequence shown here is derived from an EMBL/GenBank/DDBJ whole genome shotgun (WGS) entry which is preliminary data.</text>
</comment>
<dbReference type="GO" id="GO:0070566">
    <property type="term" value="F:adenylyltransferase activity"/>
    <property type="evidence" value="ECO:0007669"/>
    <property type="project" value="InterPro"/>
</dbReference>
<dbReference type="OrthoDB" id="5643411at2"/>
<keyword evidence="1 4" id="KW-0808">Transferase</keyword>
<dbReference type="EMBL" id="QWEG01000001">
    <property type="protein sequence ID" value="RHW43296.1"/>
    <property type="molecule type" value="Genomic_DNA"/>
</dbReference>
<dbReference type="PIRSF" id="PIRSF000819">
    <property type="entry name" value="Streptomycin_3-adenylyltransf"/>
    <property type="match status" value="1"/>
</dbReference>
<evidence type="ECO:0000256" key="3">
    <source>
        <dbReference type="ARBA" id="ARBA00047831"/>
    </source>
</evidence>